<evidence type="ECO:0000256" key="2">
    <source>
        <dbReference type="ARBA" id="ARBA00001946"/>
    </source>
</evidence>
<evidence type="ECO:0000256" key="17">
    <source>
        <dbReference type="SAM" id="MobiDB-lite"/>
    </source>
</evidence>
<organism evidence="20 23">
    <name type="scientific">Didymodactylos carnosus</name>
    <dbReference type="NCBI Taxonomy" id="1234261"/>
    <lineage>
        <taxon>Eukaryota</taxon>
        <taxon>Metazoa</taxon>
        <taxon>Spiralia</taxon>
        <taxon>Gnathifera</taxon>
        <taxon>Rotifera</taxon>
        <taxon>Eurotatoria</taxon>
        <taxon>Bdelloidea</taxon>
        <taxon>Philodinida</taxon>
        <taxon>Philodinidae</taxon>
        <taxon>Didymodactylos</taxon>
    </lineage>
</organism>
<dbReference type="SUPFAM" id="SSF140586">
    <property type="entry name" value="Dcp2 domain-like"/>
    <property type="match status" value="1"/>
</dbReference>
<evidence type="ECO:0000256" key="11">
    <source>
        <dbReference type="ARBA" id="ARBA00023211"/>
    </source>
</evidence>
<keyword evidence="8" id="KW-0479">Metal-binding</keyword>
<evidence type="ECO:0000256" key="4">
    <source>
        <dbReference type="ARBA" id="ARBA00004201"/>
    </source>
</evidence>
<dbReference type="GO" id="GO:0000290">
    <property type="term" value="P:deadenylation-dependent decapping of nuclear-transcribed mRNA"/>
    <property type="evidence" value="ECO:0007669"/>
    <property type="project" value="InterPro"/>
</dbReference>
<dbReference type="Proteomes" id="UP000677228">
    <property type="component" value="Unassembled WGS sequence"/>
</dbReference>
<dbReference type="EMBL" id="CAJOBA010004772">
    <property type="protein sequence ID" value="CAF3723424.1"/>
    <property type="molecule type" value="Genomic_DNA"/>
</dbReference>
<dbReference type="GO" id="GO:0000184">
    <property type="term" value="P:nuclear-transcribed mRNA catabolic process, nonsense-mediated decay"/>
    <property type="evidence" value="ECO:0007669"/>
    <property type="project" value="InterPro"/>
</dbReference>
<feature type="compositionally biased region" description="Low complexity" evidence="17">
    <location>
        <begin position="475"/>
        <end position="487"/>
    </location>
</feature>
<evidence type="ECO:0000313" key="21">
    <source>
        <dbReference type="EMBL" id="CAF3723424.1"/>
    </source>
</evidence>
<comment type="cofactor">
    <cofactor evidence="1">
        <name>Mn(2+)</name>
        <dbReference type="ChEBI" id="CHEBI:29035"/>
    </cofactor>
</comment>
<dbReference type="GO" id="GO:0005634">
    <property type="term" value="C:nucleus"/>
    <property type="evidence" value="ECO:0007669"/>
    <property type="project" value="UniProtKB-SubCell"/>
</dbReference>
<keyword evidence="9" id="KW-0378">Hydrolase</keyword>
<dbReference type="Proteomes" id="UP000682733">
    <property type="component" value="Unassembled WGS sequence"/>
</dbReference>
<accession>A0A814DPP2</accession>
<dbReference type="SUPFAM" id="SSF55811">
    <property type="entry name" value="Nudix"/>
    <property type="match status" value="1"/>
</dbReference>
<gene>
    <name evidence="20" type="ORF">GPM918_LOCUS11594</name>
    <name evidence="19" type="ORF">OVA965_LOCUS12047</name>
    <name evidence="22" type="ORF">SRO942_LOCUS11590</name>
    <name evidence="21" type="ORF">TMI583_LOCUS12056</name>
</gene>
<evidence type="ECO:0000256" key="13">
    <source>
        <dbReference type="ARBA" id="ARBA00047661"/>
    </source>
</evidence>
<dbReference type="Gene3D" id="3.90.79.10">
    <property type="entry name" value="Nucleoside Triphosphate Pyrophosphohydrolase"/>
    <property type="match status" value="1"/>
</dbReference>
<dbReference type="InterPro" id="IPR044099">
    <property type="entry name" value="Dcp2_NUDIX"/>
</dbReference>
<dbReference type="FunFam" id="3.90.79.10:FF:000003">
    <property type="entry name" value="M7GpppN-mRNA hydrolase isoform 2"/>
    <property type="match status" value="1"/>
</dbReference>
<dbReference type="GO" id="GO:0003723">
    <property type="term" value="F:RNA binding"/>
    <property type="evidence" value="ECO:0007669"/>
    <property type="project" value="UniProtKB-KW"/>
</dbReference>
<dbReference type="EMBL" id="CAJNOQ010002427">
    <property type="protein sequence ID" value="CAF0957810.1"/>
    <property type="molecule type" value="Genomic_DNA"/>
</dbReference>
<dbReference type="SMART" id="SM01125">
    <property type="entry name" value="DCP2"/>
    <property type="match status" value="1"/>
</dbReference>
<dbReference type="InterPro" id="IPR015797">
    <property type="entry name" value="NUDIX_hydrolase-like_dom_sf"/>
</dbReference>
<evidence type="ECO:0000313" key="20">
    <source>
        <dbReference type="EMBL" id="CAF0957810.1"/>
    </source>
</evidence>
<feature type="compositionally biased region" description="Basic and acidic residues" evidence="17">
    <location>
        <begin position="557"/>
        <end position="576"/>
    </location>
</feature>
<dbReference type="PROSITE" id="PS00893">
    <property type="entry name" value="NUDIX_BOX"/>
    <property type="match status" value="1"/>
</dbReference>
<comment type="caution">
    <text evidence="20">The sequence shown here is derived from an EMBL/GenBank/DDBJ whole genome shotgun (WGS) entry which is preliminary data.</text>
</comment>
<comment type="cofactor">
    <cofactor evidence="2">
        <name>Mg(2+)</name>
        <dbReference type="ChEBI" id="CHEBI:18420"/>
    </cofactor>
</comment>
<dbReference type="Proteomes" id="UP000663829">
    <property type="component" value="Unassembled WGS sequence"/>
</dbReference>
<dbReference type="GO" id="GO:0140933">
    <property type="term" value="F:5'-(N(7)-methylguanosine 5'-triphospho)-[mRNA] hydrolase activity"/>
    <property type="evidence" value="ECO:0007669"/>
    <property type="project" value="UniProtKB-EC"/>
</dbReference>
<dbReference type="InterPro" id="IPR000086">
    <property type="entry name" value="NUDIX_hydrolase_dom"/>
</dbReference>
<evidence type="ECO:0000256" key="3">
    <source>
        <dbReference type="ARBA" id="ARBA00004123"/>
    </source>
</evidence>
<dbReference type="Pfam" id="PF00293">
    <property type="entry name" value="NUDIX"/>
    <property type="match status" value="1"/>
</dbReference>
<keyword evidence="23" id="KW-1185">Reference proteome</keyword>
<evidence type="ECO:0000313" key="23">
    <source>
        <dbReference type="Proteomes" id="UP000663829"/>
    </source>
</evidence>
<evidence type="ECO:0000256" key="10">
    <source>
        <dbReference type="ARBA" id="ARBA00022884"/>
    </source>
</evidence>
<feature type="compositionally biased region" description="Basic residues" evidence="17">
    <location>
        <begin position="499"/>
        <end position="511"/>
    </location>
</feature>
<dbReference type="Gene3D" id="1.10.10.1050">
    <property type="entry name" value="Dcp2, box A domain"/>
    <property type="match status" value="1"/>
</dbReference>
<keyword evidence="10" id="KW-0694">RNA-binding</keyword>
<feature type="compositionally biased region" description="Polar residues" evidence="17">
    <location>
        <begin position="577"/>
        <end position="620"/>
    </location>
</feature>
<dbReference type="FunFam" id="1.10.10.1050:FF:000001">
    <property type="entry name" value="M7GpppN-mRNA hydrolase isoform 2"/>
    <property type="match status" value="1"/>
</dbReference>
<proteinExistence type="inferred from homology"/>
<feature type="region of interest" description="Disordered" evidence="17">
    <location>
        <begin position="451"/>
        <end position="620"/>
    </location>
</feature>
<name>A0A814DPP2_9BILA</name>
<evidence type="ECO:0000256" key="8">
    <source>
        <dbReference type="ARBA" id="ARBA00022723"/>
    </source>
</evidence>
<dbReference type="GO" id="GO:0030145">
    <property type="term" value="F:manganese ion binding"/>
    <property type="evidence" value="ECO:0007669"/>
    <property type="project" value="InterPro"/>
</dbReference>
<evidence type="ECO:0000259" key="18">
    <source>
        <dbReference type="PROSITE" id="PS51462"/>
    </source>
</evidence>
<dbReference type="InterPro" id="IPR020084">
    <property type="entry name" value="NUDIX_hydrolase_CS"/>
</dbReference>
<dbReference type="GO" id="GO:0000932">
    <property type="term" value="C:P-body"/>
    <property type="evidence" value="ECO:0007669"/>
    <property type="project" value="UniProtKB-SubCell"/>
</dbReference>
<evidence type="ECO:0000256" key="7">
    <source>
        <dbReference type="ARBA" id="ARBA00022553"/>
    </source>
</evidence>
<feature type="region of interest" description="Disordered" evidence="17">
    <location>
        <begin position="243"/>
        <end position="293"/>
    </location>
</feature>
<keyword evidence="11" id="KW-0464">Manganese</keyword>
<dbReference type="AlphaFoldDB" id="A0A814DPP2"/>
<comment type="catalytic activity">
    <reaction evidence="13">
        <text>a 5'-end (N(7)-methyl 5'-triphosphoguanosine)-ribonucleoside in mRNA + H2O = N(7)-methyl-GDP + a 5'-end phospho-ribonucleoside in mRNA + 2 H(+)</text>
        <dbReference type="Rhea" id="RHEA:67484"/>
        <dbReference type="Rhea" id="RHEA-COMP:15692"/>
        <dbReference type="Rhea" id="RHEA-COMP:17167"/>
        <dbReference type="ChEBI" id="CHEBI:15377"/>
        <dbReference type="ChEBI" id="CHEBI:15378"/>
        <dbReference type="ChEBI" id="CHEBI:63714"/>
        <dbReference type="ChEBI" id="CHEBI:138282"/>
        <dbReference type="ChEBI" id="CHEBI:156461"/>
        <dbReference type="EC" id="3.6.1.62"/>
    </reaction>
    <physiologicalReaction direction="left-to-right" evidence="13">
        <dbReference type="Rhea" id="RHEA:67485"/>
    </physiologicalReaction>
</comment>
<evidence type="ECO:0000256" key="6">
    <source>
        <dbReference type="ARBA" id="ARBA00022490"/>
    </source>
</evidence>
<dbReference type="PROSITE" id="PS51462">
    <property type="entry name" value="NUDIX"/>
    <property type="match status" value="1"/>
</dbReference>
<dbReference type="EMBL" id="CAJNOK010004766">
    <property type="protein sequence ID" value="CAF0948930.1"/>
    <property type="molecule type" value="Genomic_DNA"/>
</dbReference>
<sequence length="658" mass="76771">MSPIPPKVLDDLCSRFVINIPPEQRNDHVRVLFAIELAHWFYLDFYCEDFNDLRACSLRDFAEQIFLHCPFLRDHVYEFEAILSKWRGFKSSVPTYGGILLDPTYEHVLLVQGFYNRESWGFPKGKVQENEIPLHCAIREVMEEVGFDIKDRASDNTYIERLLNGQLIRLYIIANVPLDTRFCAKTKNEIKDVRWFRLADLPCHKRDMTPKTNLDLSPKAFFMVIPFIKDLRRWIAQEQGLHSSSNGLHTSDSDNANEYTHSLHHHQSQNRPTQQNCNMSTSQLATNQRRKYDSGVKPISLQQLFETEHTRHNKSYPLSDFQNNYYQRRNSTKIIADLTGHQYQITQNMRKSRTKTNENQVIIDQSPIKQPTIQDTIQQHFCKILKNDSLTVTDNTNIAQTINEALLSDMNNTNKTVKLNHSMSTPATTTTREIKTTILLATSTSTIQKTTNNIVQNKNGEKRVSGTPTSNEEGNSSPTKSSSIINSFNRNEDHNNLGGKHKKMSHHHHQKSNQPQVQYTILKKNQPNEPTRNLSSKKFSRHNPSEQQNNVENQQDDQIKQTDYDLQNRRRTDRRLQITNNSQQLDRSSSSKYPNTRTNVTIPFSNLTNNSNDNQQKQSTYSRRYYPQNNHSHQQKQFFGPRCWTNFRFNRHEILRCL</sequence>
<feature type="domain" description="Nudix hydrolase" evidence="18">
    <location>
        <begin position="91"/>
        <end position="222"/>
    </location>
</feature>
<feature type="compositionally biased region" description="Polar residues" evidence="17">
    <location>
        <begin position="513"/>
        <end position="537"/>
    </location>
</feature>
<evidence type="ECO:0000256" key="16">
    <source>
        <dbReference type="ARBA" id="ARBA00078183"/>
    </source>
</evidence>
<evidence type="ECO:0000313" key="22">
    <source>
        <dbReference type="EMBL" id="CAF3732609.1"/>
    </source>
</evidence>
<dbReference type="CDD" id="cd03672">
    <property type="entry name" value="NUDIX_Dcp2p_Nudt20"/>
    <property type="match status" value="1"/>
</dbReference>
<evidence type="ECO:0000313" key="19">
    <source>
        <dbReference type="EMBL" id="CAF0948930.1"/>
    </source>
</evidence>
<dbReference type="Proteomes" id="UP000681722">
    <property type="component" value="Unassembled WGS sequence"/>
</dbReference>
<evidence type="ECO:0000256" key="9">
    <source>
        <dbReference type="ARBA" id="ARBA00022801"/>
    </source>
</evidence>
<evidence type="ECO:0000256" key="5">
    <source>
        <dbReference type="ARBA" id="ARBA00005279"/>
    </source>
</evidence>
<protein>
    <recommendedName>
        <fullName evidence="15">m7GpppN-mRNA hydrolase</fullName>
    </recommendedName>
    <alternativeName>
        <fullName evidence="16">mRNA-decapping enzyme 2</fullName>
    </alternativeName>
</protein>
<evidence type="ECO:0000256" key="12">
    <source>
        <dbReference type="ARBA" id="ARBA00023242"/>
    </source>
</evidence>
<evidence type="ECO:0000256" key="15">
    <source>
        <dbReference type="ARBA" id="ARBA00068566"/>
    </source>
</evidence>
<dbReference type="InterPro" id="IPR036189">
    <property type="entry name" value="DCP2_BoxA_sf"/>
</dbReference>
<feature type="compositionally biased region" description="Polar residues" evidence="17">
    <location>
        <begin position="243"/>
        <end position="260"/>
    </location>
</feature>
<evidence type="ECO:0000256" key="14">
    <source>
        <dbReference type="ARBA" id="ARBA00060003"/>
    </source>
</evidence>
<keyword evidence="12" id="KW-0539">Nucleus</keyword>
<comment type="subcellular location">
    <subcellularLocation>
        <location evidence="4">Cytoplasm</location>
        <location evidence="4">P-body</location>
    </subcellularLocation>
    <subcellularLocation>
        <location evidence="3">Nucleus</location>
    </subcellularLocation>
</comment>
<dbReference type="EMBL" id="CAJOBC010002425">
    <property type="protein sequence ID" value="CAF3732609.1"/>
    <property type="molecule type" value="Genomic_DNA"/>
</dbReference>
<dbReference type="InterPro" id="IPR007722">
    <property type="entry name" value="DCP2_BoxA"/>
</dbReference>
<keyword evidence="7" id="KW-0597">Phosphoprotein</keyword>
<keyword evidence="6" id="KW-0963">Cytoplasm</keyword>
<feature type="compositionally biased region" description="Polar residues" evidence="17">
    <location>
        <begin position="269"/>
        <end position="287"/>
    </location>
</feature>
<reference evidence="20" key="1">
    <citation type="submission" date="2021-02" db="EMBL/GenBank/DDBJ databases">
        <authorList>
            <person name="Nowell W R."/>
        </authorList>
    </citation>
    <scope>NUCLEOTIDE SEQUENCE</scope>
</reference>
<comment type="similarity">
    <text evidence="5">Belongs to the Nudix hydrolase family. DCP2 subfamily.</text>
</comment>
<dbReference type="PANTHER" id="PTHR23114">
    <property type="entry name" value="M7GPPPN-MRNA HYDROLASE"/>
    <property type="match status" value="1"/>
</dbReference>
<dbReference type="Pfam" id="PF05026">
    <property type="entry name" value="DCP2"/>
    <property type="match status" value="1"/>
</dbReference>
<dbReference type="PANTHER" id="PTHR23114:SF17">
    <property type="entry name" value="M7GPPPN-MRNA HYDROLASE"/>
    <property type="match status" value="1"/>
</dbReference>
<evidence type="ECO:0000256" key="1">
    <source>
        <dbReference type="ARBA" id="ARBA00001936"/>
    </source>
</evidence>
<dbReference type="OrthoDB" id="18996at2759"/>
<comment type="function">
    <text evidence="14">Decapping metalloenzyme that catalyzes the cleavage of the cap structure on mRNAs. Removes the 7-methyl guanine cap structure from mRNA molecules, yielding a 5'-phosphorylated mRNA fragment and 7m-GDP. Necessary for the degradation of mRNAs, both in normal mRNA turnover and in nonsense-mediated mRNA decay. Plays a role in replication-dependent histone mRNA degradation. Has higher activity towards mRNAs that lack a poly(A) tail. Has no activity towards a cap structure lacking an RNA moiety. The presence of a N(6)-methyladenosine methylation at the second transcribed position of mRNAs (N(6),2'-O-dimethyladenosine cap; m6A(m)) provides resistance to DCP2-mediated decapping. Blocks autophagy in nutrient-rich conditions by repressing the expression of ATG-related genes through degradation of their transcripts.</text>
</comment>